<accession>A0ABU6URF4</accession>
<keyword evidence="3" id="KW-1185">Reference proteome</keyword>
<proteinExistence type="predicted"/>
<reference evidence="2 3" key="1">
    <citation type="journal article" date="2023" name="Plants (Basel)">
        <title>Bridging the Gap: Combining Genomics and Transcriptomics Approaches to Understand Stylosanthes scabra, an Orphan Legume from the Brazilian Caatinga.</title>
        <authorList>
            <person name="Ferreira-Neto J.R.C."/>
            <person name="da Silva M.D."/>
            <person name="Binneck E."/>
            <person name="de Melo N.F."/>
            <person name="da Silva R.H."/>
            <person name="de Melo A.L.T.M."/>
            <person name="Pandolfi V."/>
            <person name="Bustamante F.O."/>
            <person name="Brasileiro-Vidal A.C."/>
            <person name="Benko-Iseppon A.M."/>
        </authorList>
    </citation>
    <scope>NUCLEOTIDE SEQUENCE [LARGE SCALE GENOMIC DNA]</scope>
    <source>
        <tissue evidence="2">Leaves</tissue>
    </source>
</reference>
<name>A0ABU6URF4_9FABA</name>
<feature type="region of interest" description="Disordered" evidence="1">
    <location>
        <begin position="1"/>
        <end position="49"/>
    </location>
</feature>
<feature type="compositionally biased region" description="Polar residues" evidence="1">
    <location>
        <begin position="1"/>
        <end position="16"/>
    </location>
</feature>
<comment type="caution">
    <text evidence="2">The sequence shown here is derived from an EMBL/GenBank/DDBJ whole genome shotgun (WGS) entry which is preliminary data.</text>
</comment>
<dbReference type="EMBL" id="JASCZI010121753">
    <property type="protein sequence ID" value="MED6162860.1"/>
    <property type="molecule type" value="Genomic_DNA"/>
</dbReference>
<gene>
    <name evidence="2" type="ORF">PIB30_074415</name>
</gene>
<evidence type="ECO:0000313" key="2">
    <source>
        <dbReference type="EMBL" id="MED6162860.1"/>
    </source>
</evidence>
<evidence type="ECO:0000256" key="1">
    <source>
        <dbReference type="SAM" id="MobiDB-lite"/>
    </source>
</evidence>
<dbReference type="Proteomes" id="UP001341840">
    <property type="component" value="Unassembled WGS sequence"/>
</dbReference>
<organism evidence="2 3">
    <name type="scientific">Stylosanthes scabra</name>
    <dbReference type="NCBI Taxonomy" id="79078"/>
    <lineage>
        <taxon>Eukaryota</taxon>
        <taxon>Viridiplantae</taxon>
        <taxon>Streptophyta</taxon>
        <taxon>Embryophyta</taxon>
        <taxon>Tracheophyta</taxon>
        <taxon>Spermatophyta</taxon>
        <taxon>Magnoliopsida</taxon>
        <taxon>eudicotyledons</taxon>
        <taxon>Gunneridae</taxon>
        <taxon>Pentapetalae</taxon>
        <taxon>rosids</taxon>
        <taxon>fabids</taxon>
        <taxon>Fabales</taxon>
        <taxon>Fabaceae</taxon>
        <taxon>Papilionoideae</taxon>
        <taxon>50 kb inversion clade</taxon>
        <taxon>dalbergioids sensu lato</taxon>
        <taxon>Dalbergieae</taxon>
        <taxon>Pterocarpus clade</taxon>
        <taxon>Stylosanthes</taxon>
    </lineage>
</organism>
<sequence>MRNEVDQSSATTTTGDTAMRLETQRSSEGVDPITKLHGEETQKQKDKAMQELTSLKQHLLEKRLVNIN</sequence>
<protein>
    <submittedName>
        <fullName evidence="2">Uncharacterized protein</fullName>
    </submittedName>
</protein>
<evidence type="ECO:0000313" key="3">
    <source>
        <dbReference type="Proteomes" id="UP001341840"/>
    </source>
</evidence>
<feature type="compositionally biased region" description="Basic and acidic residues" evidence="1">
    <location>
        <begin position="34"/>
        <end position="49"/>
    </location>
</feature>